<comment type="caution">
    <text evidence="1">The sequence shown here is derived from an EMBL/GenBank/DDBJ whole genome shotgun (WGS) entry which is preliminary data.</text>
</comment>
<gene>
    <name evidence="1" type="ORF">GBAR_LOCUS8816</name>
</gene>
<dbReference type="SUPFAM" id="SSF82109">
    <property type="entry name" value="MIR domain"/>
    <property type="match status" value="1"/>
</dbReference>
<protein>
    <submittedName>
        <fullName evidence="1">Cilia- and flagella-associated protein 161</fullName>
    </submittedName>
</protein>
<keyword evidence="1" id="KW-0282">Flagellum</keyword>
<dbReference type="Proteomes" id="UP001174909">
    <property type="component" value="Unassembled WGS sequence"/>
</dbReference>
<reference evidence="1" key="1">
    <citation type="submission" date="2023-03" db="EMBL/GenBank/DDBJ databases">
        <authorList>
            <person name="Steffen K."/>
            <person name="Cardenas P."/>
        </authorList>
    </citation>
    <scope>NUCLEOTIDE SEQUENCE</scope>
</reference>
<evidence type="ECO:0000313" key="2">
    <source>
        <dbReference type="Proteomes" id="UP001174909"/>
    </source>
</evidence>
<dbReference type="AlphaFoldDB" id="A0AA35RMZ2"/>
<accession>A0AA35RMZ2</accession>
<name>A0AA35RMZ2_GEOBA</name>
<keyword evidence="1" id="KW-0969">Cilium</keyword>
<dbReference type="PANTHER" id="PTHR24274">
    <property type="entry name" value="CILIA- AND FLAGELLA-ASSOCIATED PROTEIN 161"/>
    <property type="match status" value="1"/>
</dbReference>
<dbReference type="InterPro" id="IPR036300">
    <property type="entry name" value="MIR_dom_sf"/>
</dbReference>
<dbReference type="Gene3D" id="2.80.10.50">
    <property type="match status" value="1"/>
</dbReference>
<dbReference type="PANTHER" id="PTHR24274:SF1">
    <property type="entry name" value="CILIA- AND FLAGELLA-ASSOCIATED PROTEIN 161"/>
    <property type="match status" value="1"/>
</dbReference>
<sequence>MSVRTYNPSVRVGNWNEDLCLEEEQLKDFLEKKDRGELTVQKKTNFLKTILRNVELSKPSDGYLHIGDRVCLLHTPTKTVVSAHVTSARAFDATRLESGCGVTCSRQLTPCPRNVFVITSYGESEAKEGEVVCYGQPVALVTLPDEGGQLGLHSDRATFTKHSRFSREQEVLLEEDISYNSAWKFICFSQDERLETEGTPVPANTRVFLNHCKTNHNLAVHEEWTYKTPFGRELEVTGHTHLNTHKAEDVHNHFMVVTGSLEDAVASLSPSS</sequence>
<proteinExistence type="predicted"/>
<dbReference type="Pfam" id="PF24569">
    <property type="entry name" value="CFAP161"/>
    <property type="match status" value="1"/>
</dbReference>
<keyword evidence="1" id="KW-0966">Cell projection</keyword>
<dbReference type="GO" id="GO:0060271">
    <property type="term" value="P:cilium assembly"/>
    <property type="evidence" value="ECO:0007669"/>
    <property type="project" value="TreeGrafter"/>
</dbReference>
<dbReference type="EMBL" id="CASHTH010001322">
    <property type="protein sequence ID" value="CAI8014047.1"/>
    <property type="molecule type" value="Genomic_DNA"/>
</dbReference>
<keyword evidence="2" id="KW-1185">Reference proteome</keyword>
<dbReference type="InterPro" id="IPR055325">
    <property type="entry name" value="CF161"/>
</dbReference>
<evidence type="ECO:0000313" key="1">
    <source>
        <dbReference type="EMBL" id="CAI8014047.1"/>
    </source>
</evidence>
<organism evidence="1 2">
    <name type="scientific">Geodia barretti</name>
    <name type="common">Barrett's horny sponge</name>
    <dbReference type="NCBI Taxonomy" id="519541"/>
    <lineage>
        <taxon>Eukaryota</taxon>
        <taxon>Metazoa</taxon>
        <taxon>Porifera</taxon>
        <taxon>Demospongiae</taxon>
        <taxon>Heteroscleromorpha</taxon>
        <taxon>Tetractinellida</taxon>
        <taxon>Astrophorina</taxon>
        <taxon>Geodiidae</taxon>
        <taxon>Geodia</taxon>
    </lineage>
</organism>
<dbReference type="GO" id="GO:0031514">
    <property type="term" value="C:motile cilium"/>
    <property type="evidence" value="ECO:0007669"/>
    <property type="project" value="TreeGrafter"/>
</dbReference>